<sequence length="49" mass="5255">QPISNTSPPIAIVSKDGIIQSKIFEASYAESQHSKVGQEGSFIFVCVSE</sequence>
<evidence type="ECO:0000313" key="2">
    <source>
        <dbReference type="Proteomes" id="UP001519460"/>
    </source>
</evidence>
<evidence type="ECO:0000313" key="1">
    <source>
        <dbReference type="EMBL" id="KAK7476328.1"/>
    </source>
</evidence>
<name>A0ABD0JNG7_9CAEN</name>
<feature type="non-terminal residue" evidence="1">
    <location>
        <position position="1"/>
    </location>
</feature>
<dbReference type="AlphaFoldDB" id="A0ABD0JNG7"/>
<accession>A0ABD0JNG7</accession>
<protein>
    <submittedName>
        <fullName evidence="1">Uncharacterized protein</fullName>
    </submittedName>
</protein>
<comment type="caution">
    <text evidence="1">The sequence shown here is derived from an EMBL/GenBank/DDBJ whole genome shotgun (WGS) entry which is preliminary data.</text>
</comment>
<reference evidence="1 2" key="1">
    <citation type="journal article" date="2023" name="Sci. Data">
        <title>Genome assembly of the Korean intertidal mud-creeper Batillaria attramentaria.</title>
        <authorList>
            <person name="Patra A.K."/>
            <person name="Ho P.T."/>
            <person name="Jun S."/>
            <person name="Lee S.J."/>
            <person name="Kim Y."/>
            <person name="Won Y.J."/>
        </authorList>
    </citation>
    <scope>NUCLEOTIDE SEQUENCE [LARGE SCALE GENOMIC DNA]</scope>
    <source>
        <strain evidence="1">Wonlab-2016</strain>
    </source>
</reference>
<gene>
    <name evidence="1" type="ORF">BaRGS_00032446</name>
</gene>
<organism evidence="1 2">
    <name type="scientific">Batillaria attramentaria</name>
    <dbReference type="NCBI Taxonomy" id="370345"/>
    <lineage>
        <taxon>Eukaryota</taxon>
        <taxon>Metazoa</taxon>
        <taxon>Spiralia</taxon>
        <taxon>Lophotrochozoa</taxon>
        <taxon>Mollusca</taxon>
        <taxon>Gastropoda</taxon>
        <taxon>Caenogastropoda</taxon>
        <taxon>Sorbeoconcha</taxon>
        <taxon>Cerithioidea</taxon>
        <taxon>Batillariidae</taxon>
        <taxon>Batillaria</taxon>
    </lineage>
</organism>
<proteinExistence type="predicted"/>
<dbReference type="Proteomes" id="UP001519460">
    <property type="component" value="Unassembled WGS sequence"/>
</dbReference>
<dbReference type="EMBL" id="JACVVK020000379">
    <property type="protein sequence ID" value="KAK7476328.1"/>
    <property type="molecule type" value="Genomic_DNA"/>
</dbReference>
<keyword evidence="2" id="KW-1185">Reference proteome</keyword>